<dbReference type="AlphaFoldDB" id="A0A2T0REM8"/>
<evidence type="ECO:0008006" key="3">
    <source>
        <dbReference type="Google" id="ProtNLM"/>
    </source>
</evidence>
<organism evidence="1 2">
    <name type="scientific">Pseudosporangium ferrugineum</name>
    <dbReference type="NCBI Taxonomy" id="439699"/>
    <lineage>
        <taxon>Bacteria</taxon>
        <taxon>Bacillati</taxon>
        <taxon>Actinomycetota</taxon>
        <taxon>Actinomycetes</taxon>
        <taxon>Micromonosporales</taxon>
        <taxon>Micromonosporaceae</taxon>
        <taxon>Pseudosporangium</taxon>
    </lineage>
</organism>
<comment type="caution">
    <text evidence="1">The sequence shown here is derived from an EMBL/GenBank/DDBJ whole genome shotgun (WGS) entry which is preliminary data.</text>
</comment>
<reference evidence="1 2" key="1">
    <citation type="submission" date="2018-03" db="EMBL/GenBank/DDBJ databases">
        <title>Genomic Encyclopedia of Archaeal and Bacterial Type Strains, Phase II (KMG-II): from individual species to whole genera.</title>
        <authorList>
            <person name="Goeker M."/>
        </authorList>
    </citation>
    <scope>NUCLEOTIDE SEQUENCE [LARGE SCALE GENOMIC DNA]</scope>
    <source>
        <strain evidence="1 2">DSM 45348</strain>
    </source>
</reference>
<dbReference type="Proteomes" id="UP000239209">
    <property type="component" value="Unassembled WGS sequence"/>
</dbReference>
<keyword evidence="2" id="KW-1185">Reference proteome</keyword>
<sequence>MTIGSHLTTFAGLPIVAWDAGDDPADPAAVAWRAEVTDFEAPPSEFEEAFERVLARAGDGGPVALVLGEWGSAYEEAAPLDLLVRNAGRLGALRSLFIGEMTFEQCEISWIQHGDITPLLEAFPRLERLWLRGTEGLELKPLRHPALTELVVQSGGLPPALARTVLECDLPALTHLELWLGVEAYGGVATPDDLEPLLSDRVLPALTRLGLCNAENTDALAAALAASPLVPRLSELDLSKGTLGDAGAEALLAGQPLGHLRALDVSHHFLSAEVAQRLVDALPGVRVDVSEACTEERWGRYTTVAE</sequence>
<evidence type="ECO:0000313" key="1">
    <source>
        <dbReference type="EMBL" id="PRY19560.1"/>
    </source>
</evidence>
<proteinExistence type="predicted"/>
<dbReference type="Gene3D" id="3.80.10.10">
    <property type="entry name" value="Ribonuclease Inhibitor"/>
    <property type="match status" value="1"/>
</dbReference>
<dbReference type="InterPro" id="IPR032675">
    <property type="entry name" value="LRR_dom_sf"/>
</dbReference>
<name>A0A2T0REM8_9ACTN</name>
<dbReference type="NCBIfam" id="NF038076">
    <property type="entry name" value="fam_STM4015"/>
    <property type="match status" value="1"/>
</dbReference>
<gene>
    <name evidence="1" type="ORF">CLV70_13119</name>
</gene>
<dbReference type="RefSeq" id="WP_106131010.1">
    <property type="nucleotide sequence ID" value="NZ_PVZG01000031.1"/>
</dbReference>
<dbReference type="InterPro" id="IPR047722">
    <property type="entry name" value="STM4015-like"/>
</dbReference>
<dbReference type="SUPFAM" id="SSF52047">
    <property type="entry name" value="RNI-like"/>
    <property type="match status" value="1"/>
</dbReference>
<evidence type="ECO:0000313" key="2">
    <source>
        <dbReference type="Proteomes" id="UP000239209"/>
    </source>
</evidence>
<dbReference type="EMBL" id="PVZG01000031">
    <property type="protein sequence ID" value="PRY19560.1"/>
    <property type="molecule type" value="Genomic_DNA"/>
</dbReference>
<protein>
    <recommendedName>
        <fullName evidence="3">Leucine rich repeat (LRR) protein</fullName>
    </recommendedName>
</protein>
<dbReference type="OrthoDB" id="9781345at2"/>
<accession>A0A2T0REM8</accession>